<protein>
    <recommendedName>
        <fullName evidence="5">Putative pre-16S rRNA nuclease</fullName>
        <ecNumber evidence="5">3.1.-.-</ecNumber>
    </recommendedName>
</protein>
<keyword evidence="2 5" id="KW-0690">Ribosome biogenesis</keyword>
<feature type="domain" description="YqgF/RNase H-like" evidence="6">
    <location>
        <begin position="31"/>
        <end position="131"/>
    </location>
</feature>
<dbReference type="CDD" id="cd16964">
    <property type="entry name" value="YqgF"/>
    <property type="match status" value="1"/>
</dbReference>
<dbReference type="HAMAP" id="MF_00651">
    <property type="entry name" value="Nuclease_YqgF"/>
    <property type="match status" value="1"/>
</dbReference>
<proteinExistence type="inferred from homology"/>
<comment type="caution">
    <text evidence="7">The sequence shown here is derived from an EMBL/GenBank/DDBJ whole genome shotgun (WGS) entry which is preliminary data.</text>
</comment>
<organism evidence="7 8">
    <name type="scientific">Floridaenema aerugineum BLCC-F46</name>
    <dbReference type="NCBI Taxonomy" id="3153654"/>
    <lineage>
        <taxon>Bacteria</taxon>
        <taxon>Bacillati</taxon>
        <taxon>Cyanobacteriota</taxon>
        <taxon>Cyanophyceae</taxon>
        <taxon>Oscillatoriophycideae</taxon>
        <taxon>Aerosakkonematales</taxon>
        <taxon>Aerosakkonemataceae</taxon>
        <taxon>Floridanema</taxon>
        <taxon>Floridanema aerugineum</taxon>
    </lineage>
</organism>
<comment type="subcellular location">
    <subcellularLocation>
        <location evidence="5">Cytoplasm</location>
    </subcellularLocation>
</comment>
<dbReference type="RefSeq" id="WP_413274730.1">
    <property type="nucleotide sequence ID" value="NZ_JBHFNQ010000243.1"/>
</dbReference>
<keyword evidence="8" id="KW-1185">Reference proteome</keyword>
<dbReference type="EMBL" id="JBHFNQ010000243">
    <property type="protein sequence ID" value="MFB2881758.1"/>
    <property type="molecule type" value="Genomic_DNA"/>
</dbReference>
<reference evidence="7 8" key="1">
    <citation type="submission" date="2024-09" db="EMBL/GenBank/DDBJ databases">
        <title>Floridaenema gen nov. (Aerosakkonemataceae, Aerosakkonematales ord. nov., Cyanobacteria) from benthic tropical and subtropical fresh waters, with the description of four new species.</title>
        <authorList>
            <person name="Moretto J.A."/>
            <person name="Berthold D.E."/>
            <person name="Lefler F.W."/>
            <person name="Huang I.-S."/>
            <person name="Laughinghouse H. IV."/>
        </authorList>
    </citation>
    <scope>NUCLEOTIDE SEQUENCE [LARGE SCALE GENOMIC DNA]</scope>
    <source>
        <strain evidence="7 8">BLCC-F46</strain>
    </source>
</reference>
<evidence type="ECO:0000259" key="6">
    <source>
        <dbReference type="SMART" id="SM00732"/>
    </source>
</evidence>
<dbReference type="EC" id="3.1.-.-" evidence="5"/>
<evidence type="ECO:0000256" key="4">
    <source>
        <dbReference type="ARBA" id="ARBA00022801"/>
    </source>
</evidence>
<dbReference type="InterPro" id="IPR012337">
    <property type="entry name" value="RNaseH-like_sf"/>
</dbReference>
<evidence type="ECO:0000256" key="1">
    <source>
        <dbReference type="ARBA" id="ARBA00022490"/>
    </source>
</evidence>
<keyword evidence="4 5" id="KW-0378">Hydrolase</keyword>
<keyword evidence="3 5" id="KW-0540">Nuclease</keyword>
<dbReference type="Pfam" id="PF03652">
    <property type="entry name" value="RuvX"/>
    <property type="match status" value="1"/>
</dbReference>
<dbReference type="PANTHER" id="PTHR33317:SF4">
    <property type="entry name" value="POLYNUCLEOTIDYL TRANSFERASE, RIBONUCLEASE H-LIKE SUPERFAMILY PROTEIN"/>
    <property type="match status" value="1"/>
</dbReference>
<dbReference type="SMART" id="SM00732">
    <property type="entry name" value="YqgFc"/>
    <property type="match status" value="1"/>
</dbReference>
<comment type="function">
    <text evidence="5">Could be a nuclease involved in processing of the 5'-end of pre-16S rRNA.</text>
</comment>
<dbReference type="InterPro" id="IPR005227">
    <property type="entry name" value="YqgF"/>
</dbReference>
<dbReference type="InterPro" id="IPR006641">
    <property type="entry name" value="YqgF/RNaseH-like_dom"/>
</dbReference>
<keyword evidence="1 5" id="KW-0963">Cytoplasm</keyword>
<gene>
    <name evidence="7" type="primary">ruvX</name>
    <name evidence="7" type="ORF">ACE1CC_33320</name>
</gene>
<evidence type="ECO:0000256" key="5">
    <source>
        <dbReference type="HAMAP-Rule" id="MF_00651"/>
    </source>
</evidence>
<dbReference type="PANTHER" id="PTHR33317">
    <property type="entry name" value="POLYNUCLEOTIDYL TRANSFERASE, RIBONUCLEASE H-LIKE SUPERFAMILY PROTEIN"/>
    <property type="match status" value="1"/>
</dbReference>
<dbReference type="SUPFAM" id="SSF53098">
    <property type="entry name" value="Ribonuclease H-like"/>
    <property type="match status" value="1"/>
</dbReference>
<dbReference type="NCBIfam" id="TIGR00250">
    <property type="entry name" value="RNAse_H_YqgF"/>
    <property type="match status" value="1"/>
</dbReference>
<name>A0ABV4XI29_9CYAN</name>
<comment type="similarity">
    <text evidence="5">Belongs to the YqgF HJR family.</text>
</comment>
<evidence type="ECO:0000256" key="3">
    <source>
        <dbReference type="ARBA" id="ARBA00022722"/>
    </source>
</evidence>
<accession>A0ABV4XI29</accession>
<evidence type="ECO:0000313" key="8">
    <source>
        <dbReference type="Proteomes" id="UP001576774"/>
    </source>
</evidence>
<dbReference type="Gene3D" id="3.30.420.140">
    <property type="entry name" value="YqgF/RNase H-like domain"/>
    <property type="match status" value="1"/>
</dbReference>
<dbReference type="Proteomes" id="UP001576774">
    <property type="component" value="Unassembled WGS sequence"/>
</dbReference>
<evidence type="ECO:0000313" key="7">
    <source>
        <dbReference type="EMBL" id="MFB2881758.1"/>
    </source>
</evidence>
<evidence type="ECO:0000256" key="2">
    <source>
        <dbReference type="ARBA" id="ARBA00022517"/>
    </source>
</evidence>
<sequence>MTENQNLPPAPLPLCPPAPLPPCPPASLPQISALGLDIGRKRIGVAGCDRTGLIATGLTTIERKSFADDLAKFQQLVTEREVEILVVGLPYSMDGSLGYQAKQVQKLARSYAKTLNLPLEYVDERLTSFQAEELLKAENRSPSRNKNLIDRKAAAIILQQWLDERRKRQQQSPPLEPNHV</sequence>
<dbReference type="InterPro" id="IPR037027">
    <property type="entry name" value="YqgF/RNaseH-like_dom_sf"/>
</dbReference>